<dbReference type="InterPro" id="IPR013785">
    <property type="entry name" value="Aldolase_TIM"/>
</dbReference>
<evidence type="ECO:0000256" key="2">
    <source>
        <dbReference type="ARBA" id="ARBA00010897"/>
    </source>
</evidence>
<proteinExistence type="inferred from homology"/>
<evidence type="ECO:0000256" key="9">
    <source>
        <dbReference type="ARBA" id="ARBA00048668"/>
    </source>
</evidence>
<dbReference type="UniPathway" id="UPA00253">
    <property type="reaction ID" value="UER00457"/>
</dbReference>
<keyword evidence="6" id="KW-0662">Pyridine nucleotide biosynthesis</keyword>
<evidence type="ECO:0000259" key="12">
    <source>
        <dbReference type="Pfam" id="PF17767"/>
    </source>
</evidence>
<evidence type="ECO:0000256" key="11">
    <source>
        <dbReference type="SAM" id="Phobius"/>
    </source>
</evidence>
<dbReference type="InterPro" id="IPR036068">
    <property type="entry name" value="Nicotinate_pribotase-like_C"/>
</dbReference>
<dbReference type="EC" id="6.3.4.21" evidence="3"/>
<keyword evidence="11" id="KW-1133">Transmembrane helix</keyword>
<comment type="similarity">
    <text evidence="2">Belongs to the NAPRTase family.</text>
</comment>
<evidence type="ECO:0000256" key="1">
    <source>
        <dbReference type="ARBA" id="ARBA00004952"/>
    </source>
</evidence>
<dbReference type="InterPro" id="IPR041619">
    <property type="entry name" value="NAPRTase_C"/>
</dbReference>
<keyword evidence="7" id="KW-0808">Transferase</keyword>
<dbReference type="GO" id="GO:0016740">
    <property type="term" value="F:transferase activity"/>
    <property type="evidence" value="ECO:0007669"/>
    <property type="project" value="UniProtKB-KW"/>
</dbReference>
<dbReference type="Pfam" id="PF17767">
    <property type="entry name" value="NAPRTase_N"/>
    <property type="match status" value="1"/>
</dbReference>
<keyword evidence="5" id="KW-0436">Ligase</keyword>
<dbReference type="FunFam" id="3.20.140.10:FF:000002">
    <property type="entry name" value="Nicotinate phosphoribosyltransferase"/>
    <property type="match status" value="1"/>
</dbReference>
<evidence type="ECO:0000256" key="6">
    <source>
        <dbReference type="ARBA" id="ARBA00022642"/>
    </source>
</evidence>
<dbReference type="SUPFAM" id="SSF51690">
    <property type="entry name" value="Nicotinate/Quinolinate PRTase C-terminal domain-like"/>
    <property type="match status" value="1"/>
</dbReference>
<feature type="region of interest" description="Disordered" evidence="10">
    <location>
        <begin position="1"/>
        <end position="23"/>
    </location>
</feature>
<evidence type="ECO:0000256" key="3">
    <source>
        <dbReference type="ARBA" id="ARBA00013236"/>
    </source>
</evidence>
<dbReference type="Gene3D" id="3.20.140.10">
    <property type="entry name" value="nicotinate phosphoribosyltransferase"/>
    <property type="match status" value="2"/>
</dbReference>
<dbReference type="Pfam" id="PF17956">
    <property type="entry name" value="NAPRTase_C"/>
    <property type="match status" value="1"/>
</dbReference>
<feature type="domain" description="Nicotinate phosphoribosyltransferase N-terminal" evidence="12">
    <location>
        <begin position="28"/>
        <end position="169"/>
    </location>
</feature>
<dbReference type="NCBIfam" id="TIGR01513">
    <property type="entry name" value="NAPRTase_put"/>
    <property type="match status" value="1"/>
</dbReference>
<comment type="function">
    <text evidence="8">Catalyzes the first step in the biosynthesis of NAD from nicotinic acid, the ATP-dependent synthesis of beta-nicotinate D-ribonucleotide from nicotinate and 5-phospho-D-ribose 1-phosphate. Helps prevent cellular oxidative stress via its role in NAD biosynthesis.</text>
</comment>
<dbReference type="AlphaFoldDB" id="A0A8J5I1S3"/>
<dbReference type="InterPro" id="IPR040727">
    <property type="entry name" value="NAPRTase_N"/>
</dbReference>
<keyword evidence="11" id="KW-0812">Transmembrane</keyword>
<dbReference type="SUPFAM" id="SSF54675">
    <property type="entry name" value="Nicotinate/Quinolinate PRTase N-terminal domain-like"/>
    <property type="match status" value="1"/>
</dbReference>
<keyword evidence="15" id="KW-1185">Reference proteome</keyword>
<dbReference type="PANTHER" id="PTHR11098">
    <property type="entry name" value="NICOTINATE PHOSPHORIBOSYLTRANSFERASE"/>
    <property type="match status" value="1"/>
</dbReference>
<comment type="catalytic activity">
    <reaction evidence="9">
        <text>5-phospho-alpha-D-ribose 1-diphosphate + nicotinate + ATP + H2O = nicotinate beta-D-ribonucleotide + ADP + phosphate + diphosphate</text>
        <dbReference type="Rhea" id="RHEA:36163"/>
        <dbReference type="ChEBI" id="CHEBI:15377"/>
        <dbReference type="ChEBI" id="CHEBI:30616"/>
        <dbReference type="ChEBI" id="CHEBI:32544"/>
        <dbReference type="ChEBI" id="CHEBI:33019"/>
        <dbReference type="ChEBI" id="CHEBI:43474"/>
        <dbReference type="ChEBI" id="CHEBI:57502"/>
        <dbReference type="ChEBI" id="CHEBI:58017"/>
        <dbReference type="ChEBI" id="CHEBI:456216"/>
        <dbReference type="EC" id="6.3.4.21"/>
    </reaction>
</comment>
<reference evidence="14 15" key="1">
    <citation type="submission" date="2020-08" db="EMBL/GenBank/DDBJ databases">
        <title>Plant Genome Project.</title>
        <authorList>
            <person name="Zhang R.-G."/>
        </authorList>
    </citation>
    <scope>NUCLEOTIDE SEQUENCE [LARGE SCALE GENOMIC DNA]</scope>
    <source>
        <tissue evidence="14">Rhizome</tissue>
    </source>
</reference>
<dbReference type="GO" id="GO:0034355">
    <property type="term" value="P:NAD+ biosynthetic process via the salvage pathway"/>
    <property type="evidence" value="ECO:0007669"/>
    <property type="project" value="TreeGrafter"/>
</dbReference>
<protein>
    <recommendedName>
        <fullName evidence="3">nicotinate phosphoribosyltransferase</fullName>
        <ecNumber evidence="3">6.3.4.21</ecNumber>
    </recommendedName>
</protein>
<dbReference type="FunFam" id="3.20.140.10:FF:000006">
    <property type="entry name" value="Nicotinate phosphoribosyltransferase"/>
    <property type="match status" value="1"/>
</dbReference>
<evidence type="ECO:0000256" key="4">
    <source>
        <dbReference type="ARBA" id="ARBA00022553"/>
    </source>
</evidence>
<evidence type="ECO:0000313" key="14">
    <source>
        <dbReference type="EMBL" id="KAG6539277.1"/>
    </source>
</evidence>
<keyword evidence="4" id="KW-0597">Phosphoprotein</keyword>
<dbReference type="Proteomes" id="UP000734854">
    <property type="component" value="Unassembled WGS sequence"/>
</dbReference>
<comment type="caution">
    <text evidence="14">The sequence shown here is derived from an EMBL/GenBank/DDBJ whole genome shotgun (WGS) entry which is preliminary data.</text>
</comment>
<dbReference type="CDD" id="cd01570">
    <property type="entry name" value="NAPRTase_A"/>
    <property type="match status" value="1"/>
</dbReference>
<dbReference type="InterPro" id="IPR007229">
    <property type="entry name" value="Nic_PRibTrfase-Fam"/>
</dbReference>
<dbReference type="EMBL" id="JACMSC010000001">
    <property type="protein sequence ID" value="KAG6539277.1"/>
    <property type="molecule type" value="Genomic_DNA"/>
</dbReference>
<dbReference type="FunFam" id="3.20.20.70:FF:000113">
    <property type="entry name" value="Nicotinate phosphoribosyltransferase"/>
    <property type="match status" value="1"/>
</dbReference>
<organism evidence="14 15">
    <name type="scientific">Zingiber officinale</name>
    <name type="common">Ginger</name>
    <name type="synonym">Amomum zingiber</name>
    <dbReference type="NCBI Taxonomy" id="94328"/>
    <lineage>
        <taxon>Eukaryota</taxon>
        <taxon>Viridiplantae</taxon>
        <taxon>Streptophyta</taxon>
        <taxon>Embryophyta</taxon>
        <taxon>Tracheophyta</taxon>
        <taxon>Spermatophyta</taxon>
        <taxon>Magnoliopsida</taxon>
        <taxon>Liliopsida</taxon>
        <taxon>Zingiberales</taxon>
        <taxon>Zingiberaceae</taxon>
        <taxon>Zingiber</taxon>
    </lineage>
</organism>
<dbReference type="PANTHER" id="PTHR11098:SF1">
    <property type="entry name" value="NICOTINATE PHOSPHORIBOSYLTRANSFERASE"/>
    <property type="match status" value="1"/>
</dbReference>
<evidence type="ECO:0000259" key="13">
    <source>
        <dbReference type="Pfam" id="PF17956"/>
    </source>
</evidence>
<evidence type="ECO:0000256" key="7">
    <source>
        <dbReference type="ARBA" id="ARBA00022679"/>
    </source>
</evidence>
<accession>A0A8J5I1S3</accession>
<feature type="domain" description="Nicotinate phosphoribosyltransferase C-terminal" evidence="13">
    <location>
        <begin position="416"/>
        <end position="527"/>
    </location>
</feature>
<evidence type="ECO:0000256" key="10">
    <source>
        <dbReference type="SAM" id="MobiDB-lite"/>
    </source>
</evidence>
<feature type="compositionally biased region" description="Low complexity" evidence="10">
    <location>
        <begin position="600"/>
        <end position="620"/>
    </location>
</feature>
<dbReference type="GO" id="GO:0005829">
    <property type="term" value="C:cytosol"/>
    <property type="evidence" value="ECO:0007669"/>
    <property type="project" value="TreeGrafter"/>
</dbReference>
<gene>
    <name evidence="14" type="ORF">ZIOFF_004439</name>
</gene>
<feature type="region of interest" description="Disordered" evidence="10">
    <location>
        <begin position="555"/>
        <end position="661"/>
    </location>
</feature>
<evidence type="ECO:0000256" key="5">
    <source>
        <dbReference type="ARBA" id="ARBA00022598"/>
    </source>
</evidence>
<dbReference type="GO" id="GO:0004516">
    <property type="term" value="F:nicotinate phosphoribosyltransferase activity"/>
    <property type="evidence" value="ECO:0007669"/>
    <property type="project" value="UniProtKB-EC"/>
</dbReference>
<comment type="pathway">
    <text evidence="1">Cofactor biosynthesis; NAD(+) biosynthesis; nicotinate D-ribonucleotide from nicotinate: step 1/1.</text>
</comment>
<sequence>MINANGSNAGEAERSLPPRPTNPMVTPLLTDLYQFTMAYAYWKAGKHRDQAVFDLYFRKNPFGGEYTVFAGLEECIRLLANFKLEDYEIAFLRSAMPTCELKTAAFYVLNRLPYLDGFFDYLKEIDCAEVEVYAISEGSVVFPKIPLMRIEGPVAVVQLLETPFLNLVNYSSLVTTNAARHRFVSGKSKTLLEFGLRRAQGLDEIIDKSLVTHDGSRTCHDFVSLVRSWLSKIQLANSLHGAFGETNQSELAAFTSYALAFPNSFLALVDTYNVMKSGLPNFCAVALALGDLGYKAIGIRLDSGDLAYLSIEARKLFCAIEMEFGLPGFGKMNIAASNDLNEETIDALNKQCAVISEEILPFHLQGHEIDAFGIGTYLVTCYAQAALGCVFKLVEINNQPRIKLSEDVTKASIPCKKRCYRLYGREGYPLVDIMTRDDEQPPKVGERILCRHPFNESKRAYVVPQCVEELLKCYWPGNSVKPRAELLSLKQNRERCLLHLEQMRPDHMRRLNPTPYKVSVSANLYDFIHFLWLNEAPVDFSGSDPSEHSIAEMHAKTDSEVTSSLALSSPPRSPRRPVYYVQSPSRDSHDGEKTATSFHSTPALSPTASPPRHSHSSIGPHSRDSSSSRFSGSIKPGARGRKIAATGSDVADEKGATRGGRIGKRKECATIEEEGLLEDEEEERGLPRRCYYLAFVLGFAVLFSFFALILWGASRSQKPRVTMKSITFDNFIIQAGTDASLVPTDMSTLNSTVSFSFRNTGSFFGVHVSSTSLQLDYTQLTLATGDMKNFYQSRKSQRNVVAVVEGRKVPLYGGGPILTGTSGRPNGPNPIPLSLSFVIKARAYVLGQLVKPRFHVGVYCQVTMDPAKLGSPISLKNSCQYD</sequence>
<evidence type="ECO:0000256" key="8">
    <source>
        <dbReference type="ARBA" id="ARBA00023426"/>
    </source>
</evidence>
<evidence type="ECO:0000313" key="15">
    <source>
        <dbReference type="Proteomes" id="UP000734854"/>
    </source>
</evidence>
<feature type="transmembrane region" description="Helical" evidence="11">
    <location>
        <begin position="691"/>
        <end position="713"/>
    </location>
</feature>
<dbReference type="InterPro" id="IPR006405">
    <property type="entry name" value="Nic_PRibTrfase_pncB"/>
</dbReference>
<name>A0A8J5I1S3_ZINOF</name>
<keyword evidence="11" id="KW-0472">Membrane</keyword>
<dbReference type="Gene3D" id="3.20.20.70">
    <property type="entry name" value="Aldolase class I"/>
    <property type="match status" value="1"/>
</dbReference>